<feature type="signal peptide" evidence="1">
    <location>
        <begin position="1"/>
        <end position="18"/>
    </location>
</feature>
<gene>
    <name evidence="2" type="ORF">AWRI4233_LOCUS9628</name>
</gene>
<dbReference type="OrthoDB" id="3836772at2759"/>
<dbReference type="EMBL" id="CAIJEO010000013">
    <property type="protein sequence ID" value="CAD0100803.1"/>
    <property type="molecule type" value="Genomic_DNA"/>
</dbReference>
<name>A0A9N8PNF9_9PEZI</name>
<dbReference type="Proteomes" id="UP000714618">
    <property type="component" value="Unassembled WGS sequence"/>
</dbReference>
<protein>
    <submittedName>
        <fullName evidence="2">Uncharacterized protein</fullName>
    </submittedName>
</protein>
<evidence type="ECO:0000313" key="3">
    <source>
        <dbReference type="Proteomes" id="UP000714618"/>
    </source>
</evidence>
<keyword evidence="3" id="KW-1185">Reference proteome</keyword>
<keyword evidence="1" id="KW-0732">Signal</keyword>
<comment type="caution">
    <text evidence="2">The sequence shown here is derived from an EMBL/GenBank/DDBJ whole genome shotgun (WGS) entry which is preliminary data.</text>
</comment>
<evidence type="ECO:0000256" key="1">
    <source>
        <dbReference type="SAM" id="SignalP"/>
    </source>
</evidence>
<dbReference type="AlphaFoldDB" id="A0A9N8PNF9"/>
<accession>A0A9N8PNF9</accession>
<sequence length="444" mass="45063">MLSKSLISVLALTSAVSASPALRRETQSNDNCLAKTNACRTTRGPDGLSANQAQCSAEDAACKGACYATLIKCQNTRGADGLSANQAACIGQYADCLGENPIASTGGIISSFIPYTATASSSAAAATTYACNPAHSYPGGQQCVSTNGALTLVSPTTSKASSAAAATTYACNPAHSYPGGQQCISTNGALTLVTPTSTKASSTSTTAVAGSPAPSDCKSKDNICRTTRKDGLSANMAQCAADNAACQGACYEAYNNCRTTRGPDGLSANMAECASQYASCLGENPIASTGGLISSFLPYSATASTMATSTAKASSAAAASSAAVSAAAPGSNPKKVDGATWTLNNVIRYCGDNSNTCDYNFDIVAKGKTEHCTIVNASKHSFSGQKCANGDYTVSWGYVANPAPAFAVITVVDAKNELAWFGASNVDSQRTWGNLGPEQVYTYN</sequence>
<feature type="chain" id="PRO_5040376322" evidence="1">
    <location>
        <begin position="19"/>
        <end position="444"/>
    </location>
</feature>
<organism evidence="2 3">
    <name type="scientific">Aureobasidium mustum</name>
    <dbReference type="NCBI Taxonomy" id="2773714"/>
    <lineage>
        <taxon>Eukaryota</taxon>
        <taxon>Fungi</taxon>
        <taxon>Dikarya</taxon>
        <taxon>Ascomycota</taxon>
        <taxon>Pezizomycotina</taxon>
        <taxon>Dothideomycetes</taxon>
        <taxon>Dothideomycetidae</taxon>
        <taxon>Dothideales</taxon>
        <taxon>Saccotheciaceae</taxon>
        <taxon>Aureobasidium</taxon>
    </lineage>
</organism>
<proteinExistence type="predicted"/>
<evidence type="ECO:0000313" key="2">
    <source>
        <dbReference type="EMBL" id="CAD0100803.1"/>
    </source>
</evidence>
<reference evidence="2" key="1">
    <citation type="submission" date="2020-06" db="EMBL/GenBank/DDBJ databases">
        <authorList>
            <person name="Onetto C."/>
        </authorList>
    </citation>
    <scope>NUCLEOTIDE SEQUENCE</scope>
</reference>